<evidence type="ECO:0000313" key="7">
    <source>
        <dbReference type="EMBL" id="KAG0550450.1"/>
    </source>
</evidence>
<dbReference type="Proteomes" id="UP000807115">
    <property type="component" value="Chromosome 1"/>
</dbReference>
<dbReference type="InterPro" id="IPR003441">
    <property type="entry name" value="NAC-dom"/>
</dbReference>
<reference evidence="7" key="2">
    <citation type="submission" date="2020-10" db="EMBL/GenBank/DDBJ databases">
        <authorList>
            <person name="Cooper E.A."/>
            <person name="Brenton Z.W."/>
            <person name="Flinn B.S."/>
            <person name="Jenkins J."/>
            <person name="Shu S."/>
            <person name="Flowers D."/>
            <person name="Luo F."/>
            <person name="Wang Y."/>
            <person name="Xia P."/>
            <person name="Barry K."/>
            <person name="Daum C."/>
            <person name="Lipzen A."/>
            <person name="Yoshinaga Y."/>
            <person name="Schmutz J."/>
            <person name="Saski C."/>
            <person name="Vermerris W."/>
            <person name="Kresovich S."/>
        </authorList>
    </citation>
    <scope>NUCLEOTIDE SEQUENCE</scope>
</reference>
<evidence type="ECO:0000259" key="6">
    <source>
        <dbReference type="PROSITE" id="PS51005"/>
    </source>
</evidence>
<comment type="caution">
    <text evidence="7">The sequence shown here is derived from an EMBL/GenBank/DDBJ whole genome shotgun (WGS) entry which is preliminary data.</text>
</comment>
<dbReference type="PROSITE" id="PS51005">
    <property type="entry name" value="NAC"/>
    <property type="match status" value="1"/>
</dbReference>
<dbReference type="Gramene" id="OQU92254">
    <property type="protein sequence ID" value="OQU92254"/>
    <property type="gene ID" value="SORBI_3001G316800"/>
</dbReference>
<feature type="region of interest" description="Disordered" evidence="5">
    <location>
        <begin position="266"/>
        <end position="299"/>
    </location>
</feature>
<evidence type="ECO:0000313" key="8">
    <source>
        <dbReference type="Proteomes" id="UP000807115"/>
    </source>
</evidence>
<keyword evidence="2" id="KW-0238">DNA-binding</keyword>
<feature type="domain" description="NAC" evidence="6">
    <location>
        <begin position="5"/>
        <end position="158"/>
    </location>
</feature>
<evidence type="ECO:0000256" key="5">
    <source>
        <dbReference type="SAM" id="MobiDB-lite"/>
    </source>
</evidence>
<dbReference type="EMBL" id="CM027680">
    <property type="protein sequence ID" value="KAG0550450.1"/>
    <property type="molecule type" value="Genomic_DNA"/>
</dbReference>
<dbReference type="Gramene" id="EER94595">
    <property type="protein sequence ID" value="EER94595"/>
    <property type="gene ID" value="SORBI_3001G316800"/>
</dbReference>
<evidence type="ECO:0000256" key="1">
    <source>
        <dbReference type="ARBA" id="ARBA00023015"/>
    </source>
</evidence>
<dbReference type="FunFam" id="2.170.150.80:FF:000003">
    <property type="entry name" value="NAC domain-containing protein"/>
    <property type="match status" value="1"/>
</dbReference>
<evidence type="ECO:0000256" key="4">
    <source>
        <dbReference type="ARBA" id="ARBA00023242"/>
    </source>
</evidence>
<dbReference type="Gene3D" id="2.170.150.80">
    <property type="entry name" value="NAC domain"/>
    <property type="match status" value="1"/>
</dbReference>
<evidence type="ECO:0000256" key="3">
    <source>
        <dbReference type="ARBA" id="ARBA00023163"/>
    </source>
</evidence>
<dbReference type="GO" id="GO:0003677">
    <property type="term" value="F:DNA binding"/>
    <property type="evidence" value="ECO:0007669"/>
    <property type="project" value="UniProtKB-KW"/>
</dbReference>
<dbReference type="InterPro" id="IPR036093">
    <property type="entry name" value="NAC_dom_sf"/>
</dbReference>
<gene>
    <name evidence="7" type="ORF">BDA96_01G339500</name>
</gene>
<sequence>MESCVPPGFRFHPTDEELVGYYLRKKVASQKIDLDVIRDVDLYRIEPWDLQEHCKIGYEEQSDWYFFSYKDRKYPTGTRTNRATLTGFWKATGRDKAVRDTKHGGGGLIGMRKTLVFYTGRAPNGRKTDWIMHEYRLETDENAAPQEEGWVVCRAFKKRTMHPPRSSVAGAWDRSYSYYHDPIVASAAARFKQESPAEPDGAAAAAAASAALLQYSSRLAELPQLESPPLMAPHQGSHLMALVDGEGDSAATTDWRALDRFVASQLSPDEERSAGQGPGLHPEYCGGKPPLGTHAAGNNEDASDMAALLLLDGVRHGEAGLLGSVADPACLHT</sequence>
<evidence type="ECO:0000256" key="2">
    <source>
        <dbReference type="ARBA" id="ARBA00023125"/>
    </source>
</evidence>
<reference evidence="7" key="1">
    <citation type="journal article" date="2019" name="BMC Genomics">
        <title>A new reference genome for Sorghum bicolor reveals high levels of sequence similarity between sweet and grain genotypes: implications for the genetics of sugar metabolism.</title>
        <authorList>
            <person name="Cooper E.A."/>
            <person name="Brenton Z.W."/>
            <person name="Flinn B.S."/>
            <person name="Jenkins J."/>
            <person name="Shu S."/>
            <person name="Flowers D."/>
            <person name="Luo F."/>
            <person name="Wang Y."/>
            <person name="Xia P."/>
            <person name="Barry K."/>
            <person name="Daum C."/>
            <person name="Lipzen A."/>
            <person name="Yoshinaga Y."/>
            <person name="Schmutz J."/>
            <person name="Saski C."/>
            <person name="Vermerris W."/>
            <person name="Kresovich S."/>
        </authorList>
    </citation>
    <scope>NUCLEOTIDE SEQUENCE</scope>
</reference>
<dbReference type="PANTHER" id="PTHR31744">
    <property type="entry name" value="PROTEIN CUP-SHAPED COTYLEDON 2-RELATED"/>
    <property type="match status" value="1"/>
</dbReference>
<dbReference type="AlphaFoldDB" id="A0A921V0S7"/>
<dbReference type="OrthoDB" id="1922833at2759"/>
<accession>A0A921V0S7</accession>
<dbReference type="OMA" id="MMESCVP"/>
<proteinExistence type="predicted"/>
<dbReference type="Pfam" id="PF02365">
    <property type="entry name" value="NAM"/>
    <property type="match status" value="1"/>
</dbReference>
<dbReference type="GO" id="GO:0006355">
    <property type="term" value="P:regulation of DNA-templated transcription"/>
    <property type="evidence" value="ECO:0007669"/>
    <property type="project" value="InterPro"/>
</dbReference>
<name>A0A921V0S7_SORBI</name>
<dbReference type="KEGG" id="sbi:8062617"/>
<protein>
    <recommendedName>
        <fullName evidence="6">NAC domain-containing protein</fullName>
    </recommendedName>
</protein>
<dbReference type="SUPFAM" id="SSF101941">
    <property type="entry name" value="NAC domain"/>
    <property type="match status" value="1"/>
</dbReference>
<keyword evidence="4" id="KW-0539">Nucleus</keyword>
<dbReference type="EMBL" id="CM027680">
    <property type="protein sequence ID" value="KAG0550451.1"/>
    <property type="molecule type" value="Genomic_DNA"/>
</dbReference>
<keyword evidence="1" id="KW-0805">Transcription regulation</keyword>
<organism evidence="7 8">
    <name type="scientific">Sorghum bicolor</name>
    <name type="common">Sorghum</name>
    <name type="synonym">Sorghum vulgare</name>
    <dbReference type="NCBI Taxonomy" id="4558"/>
    <lineage>
        <taxon>Eukaryota</taxon>
        <taxon>Viridiplantae</taxon>
        <taxon>Streptophyta</taxon>
        <taxon>Embryophyta</taxon>
        <taxon>Tracheophyta</taxon>
        <taxon>Spermatophyta</taxon>
        <taxon>Magnoliopsida</taxon>
        <taxon>Liliopsida</taxon>
        <taxon>Poales</taxon>
        <taxon>Poaceae</taxon>
        <taxon>PACMAD clade</taxon>
        <taxon>Panicoideae</taxon>
        <taxon>Andropogonodae</taxon>
        <taxon>Andropogoneae</taxon>
        <taxon>Sorghinae</taxon>
        <taxon>Sorghum</taxon>
    </lineage>
</organism>
<keyword evidence="3" id="KW-0804">Transcription</keyword>
<dbReference type="PANTHER" id="PTHR31744:SF236">
    <property type="entry name" value="NAC DOMAIN-CONTAINING PROTEIN 105"/>
    <property type="match status" value="1"/>
</dbReference>